<evidence type="ECO:0000313" key="3">
    <source>
        <dbReference type="EMBL" id="TCZ61109.1"/>
    </source>
</evidence>
<evidence type="ECO:0000256" key="1">
    <source>
        <dbReference type="SAM" id="MobiDB-lite"/>
    </source>
</evidence>
<dbReference type="Proteomes" id="UP000295023">
    <property type="component" value="Unassembled WGS sequence"/>
</dbReference>
<protein>
    <submittedName>
        <fullName evidence="3">DUF2382 domain-containing protein</fullName>
    </submittedName>
</protein>
<gene>
    <name evidence="3" type="ORF">EXY23_13345</name>
</gene>
<dbReference type="Pfam" id="PF09557">
    <property type="entry name" value="DUF2382"/>
    <property type="match status" value="1"/>
</dbReference>
<dbReference type="InterPro" id="IPR019060">
    <property type="entry name" value="DUF2382"/>
</dbReference>
<feature type="region of interest" description="Disordered" evidence="1">
    <location>
        <begin position="1"/>
        <end position="22"/>
    </location>
</feature>
<dbReference type="EMBL" id="SKBM01000011">
    <property type="protein sequence ID" value="TCZ61109.1"/>
    <property type="molecule type" value="Genomic_DNA"/>
</dbReference>
<feature type="compositionally biased region" description="Low complexity" evidence="1">
    <location>
        <begin position="11"/>
        <end position="21"/>
    </location>
</feature>
<evidence type="ECO:0000313" key="4">
    <source>
        <dbReference type="Proteomes" id="UP000295023"/>
    </source>
</evidence>
<proteinExistence type="predicted"/>
<organism evidence="3 4">
    <name type="scientific">Roseicella aquatilis</name>
    <dbReference type="NCBI Taxonomy" id="2527868"/>
    <lineage>
        <taxon>Bacteria</taxon>
        <taxon>Pseudomonadati</taxon>
        <taxon>Pseudomonadota</taxon>
        <taxon>Alphaproteobacteria</taxon>
        <taxon>Acetobacterales</taxon>
        <taxon>Roseomonadaceae</taxon>
        <taxon>Roseicella</taxon>
    </lineage>
</organism>
<accession>A0A4R4DKG0</accession>
<reference evidence="3 4" key="1">
    <citation type="submission" date="2019-03" db="EMBL/GenBank/DDBJ databases">
        <title>Paracraurococcus aquatilis NE82 genome sequence.</title>
        <authorList>
            <person name="Zhao Y."/>
            <person name="Du Z."/>
        </authorList>
    </citation>
    <scope>NUCLEOTIDE SEQUENCE [LARGE SCALE GENOMIC DNA]</scope>
    <source>
        <strain evidence="3 4">NE82</strain>
    </source>
</reference>
<keyword evidence="4" id="KW-1185">Reference proteome</keyword>
<dbReference type="AlphaFoldDB" id="A0A4R4DKG0"/>
<dbReference type="OrthoDB" id="7586109at2"/>
<name>A0A4R4DKG0_9PROT</name>
<sequence length="178" mass="19526">MTRRRPGGPSGHPVGPSVPCPNRRCPSVADDAKADTEVVIPLVEERLTIDRRAVETGRVRVHLSTATKDALVREMLRGECMEVERVVLGHEVTSAPAVREEEDGAVLVVPVLEEVLVVERRLVLKEELRIRRIATTETVEETIPLRRQVASVERLPAADPQDSPEAQARPDDGTGDPA</sequence>
<comment type="caution">
    <text evidence="3">The sequence shown here is derived from an EMBL/GenBank/DDBJ whole genome shotgun (WGS) entry which is preliminary data.</text>
</comment>
<feature type="region of interest" description="Disordered" evidence="1">
    <location>
        <begin position="150"/>
        <end position="178"/>
    </location>
</feature>
<feature type="domain" description="DUF2382" evidence="2">
    <location>
        <begin position="40"/>
        <end position="151"/>
    </location>
</feature>
<evidence type="ECO:0000259" key="2">
    <source>
        <dbReference type="Pfam" id="PF09557"/>
    </source>
</evidence>